<protein>
    <recommendedName>
        <fullName evidence="3">Fatty acid hydroxylase domain-containing protein</fullName>
    </recommendedName>
</protein>
<sequence>MRSILLVACTLLWDLHVATPFTPYLTPGVRRLALTGPSHLGAPLTLRRTHLLKRLTRLHVTTLDPPTVVEATTLDAATDPATMDPTTPTTTSSMSLRIFTAQFFLGPNPSPLLVVVLQIPILSTFHPALPPLPLTLTLTALTLAMTYAWRLQEYLLHRFVLHSTTPTFKLARDIHKNHHDTTYYHYSVDSPLLIFTWFSVAGLVFFQVPTYGPFLLSLYSLNGLTYIYTHFLAHSRVKLDGRKSAVEKWLFKVKQNHVRHHMVDNDRGFGFGSVDMDEYFGTAFHGAAHSSNKI</sequence>
<keyword evidence="5" id="KW-1185">Reference proteome</keyword>
<keyword evidence="1" id="KW-0472">Membrane</keyword>
<evidence type="ECO:0000313" key="5">
    <source>
        <dbReference type="Proteomes" id="UP001165122"/>
    </source>
</evidence>
<dbReference type="EMBL" id="BRXW01000650">
    <property type="protein sequence ID" value="GMH72195.1"/>
    <property type="molecule type" value="Genomic_DNA"/>
</dbReference>
<comment type="caution">
    <text evidence="4">The sequence shown here is derived from an EMBL/GenBank/DDBJ whole genome shotgun (WGS) entry which is preliminary data.</text>
</comment>
<dbReference type="InterPro" id="IPR006694">
    <property type="entry name" value="Fatty_acid_hydroxylase"/>
</dbReference>
<organism evidence="4 5">
    <name type="scientific">Triparma laevis f. longispina</name>
    <dbReference type="NCBI Taxonomy" id="1714387"/>
    <lineage>
        <taxon>Eukaryota</taxon>
        <taxon>Sar</taxon>
        <taxon>Stramenopiles</taxon>
        <taxon>Ochrophyta</taxon>
        <taxon>Bolidophyceae</taxon>
        <taxon>Parmales</taxon>
        <taxon>Triparmaceae</taxon>
        <taxon>Triparma</taxon>
    </lineage>
</organism>
<evidence type="ECO:0000256" key="2">
    <source>
        <dbReference type="SAM" id="SignalP"/>
    </source>
</evidence>
<dbReference type="Proteomes" id="UP001165122">
    <property type="component" value="Unassembled WGS sequence"/>
</dbReference>
<keyword evidence="2" id="KW-0732">Signal</keyword>
<keyword evidence="1" id="KW-0812">Transmembrane</keyword>
<evidence type="ECO:0000256" key="1">
    <source>
        <dbReference type="SAM" id="Phobius"/>
    </source>
</evidence>
<dbReference type="Pfam" id="PF04116">
    <property type="entry name" value="FA_hydroxylase"/>
    <property type="match status" value="1"/>
</dbReference>
<proteinExistence type="predicted"/>
<feature type="transmembrane region" description="Helical" evidence="1">
    <location>
        <begin position="214"/>
        <end position="233"/>
    </location>
</feature>
<feature type="transmembrane region" description="Helical" evidence="1">
    <location>
        <begin position="192"/>
        <end position="208"/>
    </location>
</feature>
<name>A0A9W7ALQ9_9STRA</name>
<feature type="domain" description="Fatty acid hydroxylase" evidence="3">
    <location>
        <begin position="143"/>
        <end position="282"/>
    </location>
</feature>
<feature type="transmembrane region" description="Helical" evidence="1">
    <location>
        <begin position="132"/>
        <end position="149"/>
    </location>
</feature>
<evidence type="ECO:0000259" key="3">
    <source>
        <dbReference type="Pfam" id="PF04116"/>
    </source>
</evidence>
<reference evidence="5" key="1">
    <citation type="journal article" date="2023" name="Commun. Biol.">
        <title>Genome analysis of Parmales, the sister group of diatoms, reveals the evolutionary specialization of diatoms from phago-mixotrophs to photoautotrophs.</title>
        <authorList>
            <person name="Ban H."/>
            <person name="Sato S."/>
            <person name="Yoshikawa S."/>
            <person name="Yamada K."/>
            <person name="Nakamura Y."/>
            <person name="Ichinomiya M."/>
            <person name="Sato N."/>
            <person name="Blanc-Mathieu R."/>
            <person name="Endo H."/>
            <person name="Kuwata A."/>
            <person name="Ogata H."/>
        </authorList>
    </citation>
    <scope>NUCLEOTIDE SEQUENCE [LARGE SCALE GENOMIC DNA]</scope>
    <source>
        <strain evidence="5">NIES 3700</strain>
    </source>
</reference>
<evidence type="ECO:0000313" key="4">
    <source>
        <dbReference type="EMBL" id="GMH72195.1"/>
    </source>
</evidence>
<dbReference type="GO" id="GO:0005506">
    <property type="term" value="F:iron ion binding"/>
    <property type="evidence" value="ECO:0007669"/>
    <property type="project" value="InterPro"/>
</dbReference>
<dbReference type="GO" id="GO:0008610">
    <property type="term" value="P:lipid biosynthetic process"/>
    <property type="evidence" value="ECO:0007669"/>
    <property type="project" value="InterPro"/>
</dbReference>
<feature type="signal peptide" evidence="2">
    <location>
        <begin position="1"/>
        <end position="20"/>
    </location>
</feature>
<feature type="chain" id="PRO_5040843226" description="Fatty acid hydroxylase domain-containing protein" evidence="2">
    <location>
        <begin position="21"/>
        <end position="294"/>
    </location>
</feature>
<dbReference type="AlphaFoldDB" id="A0A9W7ALQ9"/>
<gene>
    <name evidence="4" type="ORF">TrLO_g7143</name>
</gene>
<dbReference type="OrthoDB" id="539959at2759"/>
<keyword evidence="1" id="KW-1133">Transmembrane helix</keyword>
<accession>A0A9W7ALQ9</accession>
<dbReference type="GO" id="GO:0016491">
    <property type="term" value="F:oxidoreductase activity"/>
    <property type="evidence" value="ECO:0007669"/>
    <property type="project" value="InterPro"/>
</dbReference>